<proteinExistence type="inferred from homology"/>
<dbReference type="GO" id="GO:0008324">
    <property type="term" value="F:monoatomic cation transmembrane transporter activity"/>
    <property type="evidence" value="ECO:0007669"/>
    <property type="project" value="InterPro"/>
</dbReference>
<dbReference type="InterPro" id="IPR004763">
    <property type="entry name" value="CusA-like"/>
</dbReference>
<dbReference type="Gene3D" id="3.30.70.1440">
    <property type="entry name" value="Multidrug efflux transporter AcrB pore domain"/>
    <property type="match status" value="1"/>
</dbReference>
<keyword evidence="4" id="KW-1003">Cell membrane</keyword>
<sequence length="1024" mass="110253">MLDRIIRLSIENRLIVVVLSALILVVGTVVALRMPVDVLPDLTAPTVTIMTEAQGMAPEELETLVTMPVESAVNGATGVRRVRSYTVAGLSTVWVEFTWGTDIYRARQVVNEKMQGLTASLPAGVMPTLTPISSIMGEVMYIGLTSDRHTPMELKEAADFVVRRRLLAVPGVSQVVVLGGEKRQYQVELDPLGLASFGVSVGEVLEAVRGNNENFAAGIMKSGGQDYLIRGVGRYQTADDLGRVVVSARNGIPVLVRDVARVAVGSALKVGDASVDTKPGILISVAKHPETNTLTLTALLDGKLTEIRKGLPAGMELRGDIFRQSDFIQRAMDNIRKVLVEGAVLVVAIIFLFLGSMRTTFISIVAMPLSLIFAIFTLRLFDISINTMTLGGMAIAIGVIVDDAIIDVENVYRRLRENSAKPEARREPAGKVIFDASREIRSSIVNATLIIVLVFLPLFFLSGVEGRLLKPLGISYMVSIGASLLVALTVTPALCSYLLPRARFLDRHDEGRVFTWLQNAYGPVLNLALTRQNLVMGLAAAAFILSLIPLAMAGRSFLPPFNEGSLTITLATPPGTSLEQSVDIAARVETLVKGHPNVTLTARRTGRGDLDEHGKPPNASEIEAQLDLKGRTLEEVIGELRHLTGGIPGTIVSFGQPISHRIDHMMSGTAANIAIKIYGPELFRLRSIAQDIQRTIAGVPGLEDLSAEQQVDVPQLRVIPDREAMARYNLSVSAVAEAVETATAGTVVTRTLEKDRTYEVMVRFPDEARATGSAVAGILVDAPGGVKVPLAAVAQVTSAKGPNAISRENVQRKIVVQANVSGRDLRSVFEEARGRIEAGVKLPEGYFIEYGGQFESEAEATRMIGLLSLVSFLFIGLVLYLEFRSFRDVGIVMVNLPLAFIGGIVAVFITGGVINVSTLVGFITLFGIAVRNGILLVSHYRHLMEEGQHLAEAVDRGSRERLRPVVMTALAAGLALVPFAVAAHKPGNEILSPLAIVILGGLLSSTVLNMVVLPSLYRRFGRQL</sequence>
<dbReference type="SUPFAM" id="SSF82693">
    <property type="entry name" value="Multidrug efflux transporter AcrB pore domain, PN1, PN2, PC1 and PC2 subdomains"/>
    <property type="match status" value="3"/>
</dbReference>
<organism evidence="9 10">
    <name type="scientific">Geobacter soli</name>
    <dbReference type="NCBI Taxonomy" id="1510391"/>
    <lineage>
        <taxon>Bacteria</taxon>
        <taxon>Pseudomonadati</taxon>
        <taxon>Thermodesulfobacteriota</taxon>
        <taxon>Desulfuromonadia</taxon>
        <taxon>Geobacterales</taxon>
        <taxon>Geobacteraceae</taxon>
        <taxon>Geobacter</taxon>
    </lineage>
</organism>
<keyword evidence="6 8" id="KW-1133">Transmembrane helix</keyword>
<dbReference type="GO" id="GO:0005886">
    <property type="term" value="C:plasma membrane"/>
    <property type="evidence" value="ECO:0007669"/>
    <property type="project" value="UniProtKB-SubCell"/>
</dbReference>
<gene>
    <name evidence="9" type="ORF">SE37_14750</name>
</gene>
<feature type="transmembrane region" description="Helical" evidence="8">
    <location>
        <begin position="361"/>
        <end position="381"/>
    </location>
</feature>
<dbReference type="SUPFAM" id="SSF82714">
    <property type="entry name" value="Multidrug efflux transporter AcrB TolC docking domain, DN and DC subdomains"/>
    <property type="match status" value="2"/>
</dbReference>
<dbReference type="Gene3D" id="1.20.1640.10">
    <property type="entry name" value="Multidrug efflux transporter AcrB transmembrane domain"/>
    <property type="match status" value="2"/>
</dbReference>
<evidence type="ECO:0000256" key="8">
    <source>
        <dbReference type="SAM" id="Phobius"/>
    </source>
</evidence>
<feature type="transmembrane region" description="Helical" evidence="8">
    <location>
        <begin position="863"/>
        <end position="881"/>
    </location>
</feature>
<evidence type="ECO:0000256" key="3">
    <source>
        <dbReference type="ARBA" id="ARBA00022448"/>
    </source>
</evidence>
<feature type="transmembrane region" description="Helical" evidence="8">
    <location>
        <begin position="476"/>
        <end position="499"/>
    </location>
</feature>
<feature type="transmembrane region" description="Helical" evidence="8">
    <location>
        <begin position="338"/>
        <end position="354"/>
    </location>
</feature>
<dbReference type="AlphaFoldDB" id="A0A0C1TWJ4"/>
<evidence type="ECO:0000256" key="7">
    <source>
        <dbReference type="ARBA" id="ARBA00023136"/>
    </source>
</evidence>
<evidence type="ECO:0000313" key="10">
    <source>
        <dbReference type="Proteomes" id="UP000031433"/>
    </source>
</evidence>
<dbReference type="PANTHER" id="PTHR32063">
    <property type="match status" value="1"/>
</dbReference>
<comment type="caution">
    <text evidence="9">The sequence shown here is derived from an EMBL/GenBank/DDBJ whole genome shotgun (WGS) entry which is preliminary data.</text>
</comment>
<evidence type="ECO:0000313" key="9">
    <source>
        <dbReference type="EMBL" id="KIE43793.1"/>
    </source>
</evidence>
<dbReference type="SUPFAM" id="SSF82866">
    <property type="entry name" value="Multidrug efflux transporter AcrB transmembrane domain"/>
    <property type="match status" value="2"/>
</dbReference>
<dbReference type="GO" id="GO:0042910">
    <property type="term" value="F:xenobiotic transmembrane transporter activity"/>
    <property type="evidence" value="ECO:0007669"/>
    <property type="project" value="TreeGrafter"/>
</dbReference>
<keyword evidence="5 8" id="KW-0812">Transmembrane</keyword>
<feature type="transmembrane region" description="Helical" evidence="8">
    <location>
        <begin position="893"/>
        <end position="914"/>
    </location>
</feature>
<dbReference type="PRINTS" id="PR00702">
    <property type="entry name" value="ACRIFLAVINRP"/>
</dbReference>
<dbReference type="Gene3D" id="3.30.70.1320">
    <property type="entry name" value="Multidrug efflux transporter AcrB pore domain like"/>
    <property type="match status" value="1"/>
</dbReference>
<dbReference type="EMBL" id="JXBL01000001">
    <property type="protein sequence ID" value="KIE43793.1"/>
    <property type="molecule type" value="Genomic_DNA"/>
</dbReference>
<dbReference type="NCBIfam" id="TIGR00914">
    <property type="entry name" value="2A0601"/>
    <property type="match status" value="1"/>
</dbReference>
<dbReference type="Proteomes" id="UP000031433">
    <property type="component" value="Unassembled WGS sequence"/>
</dbReference>
<evidence type="ECO:0000256" key="4">
    <source>
        <dbReference type="ARBA" id="ARBA00022475"/>
    </source>
</evidence>
<feature type="transmembrane region" description="Helical" evidence="8">
    <location>
        <begin position="444"/>
        <end position="464"/>
    </location>
</feature>
<evidence type="ECO:0000256" key="2">
    <source>
        <dbReference type="ARBA" id="ARBA00010942"/>
    </source>
</evidence>
<comment type="similarity">
    <text evidence="2">Belongs to the resistance-nodulation-cell division (RND) (TC 2.A.6) family.</text>
</comment>
<evidence type="ECO:0000256" key="5">
    <source>
        <dbReference type="ARBA" id="ARBA00022692"/>
    </source>
</evidence>
<accession>A0A0C1TWJ4</accession>
<feature type="transmembrane region" description="Helical" evidence="8">
    <location>
        <begin position="920"/>
        <end position="940"/>
    </location>
</feature>
<feature type="transmembrane region" description="Helical" evidence="8">
    <location>
        <begin position="965"/>
        <end position="984"/>
    </location>
</feature>
<protein>
    <submittedName>
        <fullName evidence="9">Multidrug transporter AcrB</fullName>
    </submittedName>
</protein>
<feature type="transmembrane region" description="Helical" evidence="8">
    <location>
        <begin position="990"/>
        <end position="1013"/>
    </location>
</feature>
<keyword evidence="7 8" id="KW-0472">Membrane</keyword>
<dbReference type="Gene3D" id="3.30.70.1430">
    <property type="entry name" value="Multidrug efflux transporter AcrB pore domain"/>
    <property type="match status" value="2"/>
</dbReference>
<dbReference type="Pfam" id="PF00873">
    <property type="entry name" value="ACR_tran"/>
    <property type="match status" value="1"/>
</dbReference>
<evidence type="ECO:0000256" key="6">
    <source>
        <dbReference type="ARBA" id="ARBA00022989"/>
    </source>
</evidence>
<reference evidence="9 10" key="1">
    <citation type="submission" date="2015-01" db="EMBL/GenBank/DDBJ databases">
        <title>Genome sequence of the anaerobic bacterium Geobacter soli GSS01, a dissimilatory Fe(III) reducer from soil.</title>
        <authorList>
            <person name="Yang G."/>
            <person name="Zhou S."/>
        </authorList>
    </citation>
    <scope>NUCLEOTIDE SEQUENCE [LARGE SCALE GENOMIC DNA]</scope>
    <source>
        <strain evidence="9 10">GSS01</strain>
    </source>
</reference>
<keyword evidence="3" id="KW-0813">Transport</keyword>
<name>A0A0C1TWJ4_9BACT</name>
<feature type="transmembrane region" description="Helical" evidence="8">
    <location>
        <begin position="534"/>
        <end position="552"/>
    </location>
</feature>
<dbReference type="InterPro" id="IPR001036">
    <property type="entry name" value="Acrflvin-R"/>
</dbReference>
<dbReference type="InterPro" id="IPR027463">
    <property type="entry name" value="AcrB_DN_DC_subdom"/>
</dbReference>
<dbReference type="Gene3D" id="3.30.2090.10">
    <property type="entry name" value="Multidrug efflux transporter AcrB TolC docking domain, DN and DC subdomains"/>
    <property type="match status" value="2"/>
</dbReference>
<dbReference type="RefSeq" id="WP_039647595.1">
    <property type="nucleotide sequence ID" value="NZ_JXBL01000001.1"/>
</dbReference>
<keyword evidence="10" id="KW-1185">Reference proteome</keyword>
<evidence type="ECO:0000256" key="1">
    <source>
        <dbReference type="ARBA" id="ARBA00004651"/>
    </source>
</evidence>
<comment type="subcellular location">
    <subcellularLocation>
        <location evidence="1">Cell membrane</location>
        <topology evidence="1">Multi-pass membrane protein</topology>
    </subcellularLocation>
</comment>
<dbReference type="PANTHER" id="PTHR32063:SF4">
    <property type="entry name" value="SLR6043 PROTEIN"/>
    <property type="match status" value="1"/>
</dbReference>